<comment type="caution">
    <text evidence="3">The sequence shown here is derived from an EMBL/GenBank/DDBJ whole genome shotgun (WGS) entry which is preliminary data.</text>
</comment>
<organism evidence="3 4">
    <name type="scientific">Triparma laevis f. longispina</name>
    <dbReference type="NCBI Taxonomy" id="1714387"/>
    <lineage>
        <taxon>Eukaryota</taxon>
        <taxon>Sar</taxon>
        <taxon>Stramenopiles</taxon>
        <taxon>Ochrophyta</taxon>
        <taxon>Bolidophyceae</taxon>
        <taxon>Parmales</taxon>
        <taxon>Triparmaceae</taxon>
        <taxon>Triparma</taxon>
    </lineage>
</organism>
<keyword evidence="4" id="KW-1185">Reference proteome</keyword>
<proteinExistence type="predicted"/>
<protein>
    <submittedName>
        <fullName evidence="3">Uncharacterized protein</fullName>
    </submittedName>
</protein>
<dbReference type="Proteomes" id="UP001165122">
    <property type="component" value="Unassembled WGS sequence"/>
</dbReference>
<dbReference type="EMBL" id="BRXW01000425">
    <property type="protein sequence ID" value="GMH53537.1"/>
    <property type="molecule type" value="Genomic_DNA"/>
</dbReference>
<feature type="region of interest" description="Disordered" evidence="2">
    <location>
        <begin position="1"/>
        <end position="75"/>
    </location>
</feature>
<reference evidence="4" key="1">
    <citation type="journal article" date="2023" name="Commun. Biol.">
        <title>Genome analysis of Parmales, the sister group of diatoms, reveals the evolutionary specialization of diatoms from phago-mixotrophs to photoautotrophs.</title>
        <authorList>
            <person name="Ban H."/>
            <person name="Sato S."/>
            <person name="Yoshikawa S."/>
            <person name="Yamada K."/>
            <person name="Nakamura Y."/>
            <person name="Ichinomiya M."/>
            <person name="Sato N."/>
            <person name="Blanc-Mathieu R."/>
            <person name="Endo H."/>
            <person name="Kuwata A."/>
            <person name="Ogata H."/>
        </authorList>
    </citation>
    <scope>NUCLEOTIDE SEQUENCE [LARGE SCALE GENOMIC DNA]</scope>
    <source>
        <strain evidence="4">NIES 3700</strain>
    </source>
</reference>
<accession>A0A9W7DSU1</accession>
<dbReference type="AlphaFoldDB" id="A0A9W7DSU1"/>
<sequence length="882" mass="102286">MAKGRATRPQSAGRLQPSLDGSLMSFPSGSLGMDSFVKKERTVRPKSAKAKMSRSRQQTFNTLKTQPPTGDSWDQSSALWSVPSMPSMVIKILPEATMMLHKSGRRKASPETPLSSFTQNENFKVKNTMKVMNEFEDRKKRFNDSQGSSRAIPSGDVLNIQSLTMKVEVESQLKKLSQTVSNAVKKHNSLQSKKKKISEEEEGGNQKNHDSRPGSPNQQSPMGGEGKTSPPKTRPKSAAPKLQRGKTMLRPKSAPMGRGTTQESSLNKPTSRVERRIWEVKQERANQKFEKEKAERKADWEAKAEQRKTNSSSSNQRPQTANAAMRTSAFEAPGKIKPKARPRSAAMVDRARHKQTTKREKAKIVMELLGSVAGNTLAATLMSKDMKAEILRMSQEKRNLKQNKNKKRRKDIEKKRLDDIYAKDWNLRMEKLKSENLDKQNKMKRQEIFLKFIKLGKAQMMLKKKLYAAWFERDLAKKKQAASEVITRQIRLYSYRCYRKKVRGAIKVLGAFFILRIKIWKKRRDHRCADMIIDFLGKLKVENDRTGGIFKLVAKGERLKAYKRDILLIQRNWRRKKRNIESQVRFIDQQWRCYQDLAVDFEVDRLYSVAVWELREENEEIDRKNQGRKLMKKKPLKRLLPPPKAEFRTKLLESDDILENKYTVPKEIRLKIIRCYLRWAKREFGDDVGAWKVKHERWEELIKMHTRRGVFVKNFATSKKEEEEEEEEGEDEKERLRLEGIEQEKLENENLTEAERVRAMRTRRGRTHTVAHSGVARMNYEGRKKTMSFMKTESDEVDNDSLLEPMMPTFKTLLTGVGIRALNEAGIEYLQALRVMWDPKVPSSYIDDSGKLCFKEMPTFNDLGKKVSHRQSQAVRDAYAFM</sequence>
<feature type="compositionally biased region" description="Polar residues" evidence="2">
    <location>
        <begin position="259"/>
        <end position="270"/>
    </location>
</feature>
<feature type="compositionally biased region" description="Polar residues" evidence="2">
    <location>
        <begin position="309"/>
        <end position="322"/>
    </location>
</feature>
<feature type="compositionally biased region" description="Basic residues" evidence="2">
    <location>
        <begin position="44"/>
        <end position="54"/>
    </location>
</feature>
<evidence type="ECO:0000256" key="1">
    <source>
        <dbReference type="SAM" id="Coils"/>
    </source>
</evidence>
<evidence type="ECO:0000313" key="4">
    <source>
        <dbReference type="Proteomes" id="UP001165122"/>
    </source>
</evidence>
<keyword evidence="1" id="KW-0175">Coiled coil</keyword>
<feature type="compositionally biased region" description="Polar residues" evidence="2">
    <location>
        <begin position="55"/>
        <end position="75"/>
    </location>
</feature>
<gene>
    <name evidence="3" type="ORF">TrLO_g201</name>
</gene>
<name>A0A9W7DSU1_9STRA</name>
<feature type="coiled-coil region" evidence="1">
    <location>
        <begin position="383"/>
        <end position="442"/>
    </location>
</feature>
<dbReference type="OrthoDB" id="195168at2759"/>
<feature type="compositionally biased region" description="Basic and acidic residues" evidence="2">
    <location>
        <begin position="271"/>
        <end position="308"/>
    </location>
</feature>
<feature type="region of interest" description="Disordered" evidence="2">
    <location>
        <begin position="179"/>
        <end position="360"/>
    </location>
</feature>
<feature type="compositionally biased region" description="Basic residues" evidence="2">
    <location>
        <begin position="184"/>
        <end position="196"/>
    </location>
</feature>
<evidence type="ECO:0000313" key="3">
    <source>
        <dbReference type="EMBL" id="GMH53537.1"/>
    </source>
</evidence>
<evidence type="ECO:0000256" key="2">
    <source>
        <dbReference type="SAM" id="MobiDB-lite"/>
    </source>
</evidence>